<feature type="transmembrane region" description="Helical" evidence="1">
    <location>
        <begin position="12"/>
        <end position="41"/>
    </location>
</feature>
<dbReference type="InterPro" id="IPR025241">
    <property type="entry name" value="DUF4190"/>
</dbReference>
<name>A0A2M9CNJ4_9MICO</name>
<gene>
    <name evidence="3" type="ORF">CLV46_3065</name>
</gene>
<comment type="caution">
    <text evidence="3">The sequence shown here is derived from an EMBL/GenBank/DDBJ whole genome shotgun (WGS) entry which is preliminary data.</text>
</comment>
<protein>
    <recommendedName>
        <fullName evidence="2">DUF4190 domain-containing protein</fullName>
    </recommendedName>
</protein>
<proteinExistence type="predicted"/>
<keyword evidence="4" id="KW-1185">Reference proteome</keyword>
<sequence>MSQYSTSSTKTLSIASVVLGVISVFFGFTFFVPIIGLVLGVMGRRREPDARTLALVGIWINALLLFGWLIIAVLVIAFGAGLGLLALPFLAFG</sequence>
<keyword evidence="1" id="KW-0812">Transmembrane</keyword>
<dbReference type="EMBL" id="PGFF01000001">
    <property type="protein sequence ID" value="PJJ73473.1"/>
    <property type="molecule type" value="Genomic_DNA"/>
</dbReference>
<feature type="domain" description="DUF4190" evidence="2">
    <location>
        <begin position="12"/>
        <end position="70"/>
    </location>
</feature>
<organism evidence="3 4">
    <name type="scientific">Diaminobutyricimonas aerilata</name>
    <dbReference type="NCBI Taxonomy" id="1162967"/>
    <lineage>
        <taxon>Bacteria</taxon>
        <taxon>Bacillati</taxon>
        <taxon>Actinomycetota</taxon>
        <taxon>Actinomycetes</taxon>
        <taxon>Micrococcales</taxon>
        <taxon>Microbacteriaceae</taxon>
        <taxon>Diaminobutyricimonas</taxon>
    </lineage>
</organism>
<accession>A0A2M9CNJ4</accession>
<feature type="transmembrane region" description="Helical" evidence="1">
    <location>
        <begin position="53"/>
        <end position="86"/>
    </location>
</feature>
<evidence type="ECO:0000313" key="4">
    <source>
        <dbReference type="Proteomes" id="UP000228758"/>
    </source>
</evidence>
<dbReference type="AlphaFoldDB" id="A0A2M9CNJ4"/>
<dbReference type="RefSeq" id="WP_100365556.1">
    <property type="nucleotide sequence ID" value="NZ_PGFF01000001.1"/>
</dbReference>
<evidence type="ECO:0000259" key="2">
    <source>
        <dbReference type="Pfam" id="PF13828"/>
    </source>
</evidence>
<evidence type="ECO:0000313" key="3">
    <source>
        <dbReference type="EMBL" id="PJJ73473.1"/>
    </source>
</evidence>
<evidence type="ECO:0000256" key="1">
    <source>
        <dbReference type="SAM" id="Phobius"/>
    </source>
</evidence>
<dbReference type="Proteomes" id="UP000228758">
    <property type="component" value="Unassembled WGS sequence"/>
</dbReference>
<dbReference type="OrthoDB" id="4794509at2"/>
<keyword evidence="1" id="KW-1133">Transmembrane helix</keyword>
<reference evidence="3 4" key="1">
    <citation type="submission" date="2017-11" db="EMBL/GenBank/DDBJ databases">
        <title>Genomic Encyclopedia of Archaeal and Bacterial Type Strains, Phase II (KMG-II): From Individual Species to Whole Genera.</title>
        <authorList>
            <person name="Goeker M."/>
        </authorList>
    </citation>
    <scope>NUCLEOTIDE SEQUENCE [LARGE SCALE GENOMIC DNA]</scope>
    <source>
        <strain evidence="3 4">DSM 27393</strain>
    </source>
</reference>
<dbReference type="Pfam" id="PF13828">
    <property type="entry name" value="DUF4190"/>
    <property type="match status" value="1"/>
</dbReference>
<keyword evidence="1" id="KW-0472">Membrane</keyword>